<reference evidence="2" key="1">
    <citation type="submission" date="2022-11" db="EMBL/GenBank/DDBJ databases">
        <title>Genome Resource of Sclerotinia nivalis Strain SnTB1, a Plant Pathogen Isolated from American Ginseng.</title>
        <authorList>
            <person name="Fan S."/>
        </authorList>
    </citation>
    <scope>NUCLEOTIDE SEQUENCE</scope>
    <source>
        <strain evidence="2">SnTB1</strain>
    </source>
</reference>
<name>A0A9X0ARQ5_9HELO</name>
<protein>
    <submittedName>
        <fullName evidence="2">Uncharacterized protein</fullName>
    </submittedName>
</protein>
<dbReference type="EMBL" id="JAPEIS010000003">
    <property type="protein sequence ID" value="KAJ8067709.1"/>
    <property type="molecule type" value="Genomic_DNA"/>
</dbReference>
<dbReference type="OrthoDB" id="10424944at2759"/>
<dbReference type="AlphaFoldDB" id="A0A9X0ARQ5"/>
<organism evidence="2 3">
    <name type="scientific">Sclerotinia nivalis</name>
    <dbReference type="NCBI Taxonomy" id="352851"/>
    <lineage>
        <taxon>Eukaryota</taxon>
        <taxon>Fungi</taxon>
        <taxon>Dikarya</taxon>
        <taxon>Ascomycota</taxon>
        <taxon>Pezizomycotina</taxon>
        <taxon>Leotiomycetes</taxon>
        <taxon>Helotiales</taxon>
        <taxon>Sclerotiniaceae</taxon>
        <taxon>Sclerotinia</taxon>
    </lineage>
</organism>
<gene>
    <name evidence="2" type="ORF">OCU04_003314</name>
</gene>
<proteinExistence type="predicted"/>
<feature type="compositionally biased region" description="Basic and acidic residues" evidence="1">
    <location>
        <begin position="44"/>
        <end position="61"/>
    </location>
</feature>
<sequence length="265" mass="30024">MEVVSGVSSDISLSEGGLRRVMKPGVRFVTTLDPLDERDRKCLNNSPDRIESDVHDGRSLSDESFQGPNYDGRLRRLLLADTEIRPIYNLICLVRDHLLLKSIEEITYRLAQDSTIMIESRSIGLMEELMKRFSREAYPPSFFTMSFKLSLANPPDHWHNISSVALPIRGERVNRYQRELMAGSKAIDSNVEEETHSTKLCTTIIGALMKKGSGLHYTDYPMVSASGTSRQSAARRQNCSHYMLQLLGNAFNNQSLEVYSYRILA</sequence>
<evidence type="ECO:0000313" key="2">
    <source>
        <dbReference type="EMBL" id="KAJ8067709.1"/>
    </source>
</evidence>
<accession>A0A9X0ARQ5</accession>
<keyword evidence="3" id="KW-1185">Reference proteome</keyword>
<evidence type="ECO:0000256" key="1">
    <source>
        <dbReference type="SAM" id="MobiDB-lite"/>
    </source>
</evidence>
<feature type="region of interest" description="Disordered" evidence="1">
    <location>
        <begin position="44"/>
        <end position="65"/>
    </location>
</feature>
<comment type="caution">
    <text evidence="2">The sequence shown here is derived from an EMBL/GenBank/DDBJ whole genome shotgun (WGS) entry which is preliminary data.</text>
</comment>
<evidence type="ECO:0000313" key="3">
    <source>
        <dbReference type="Proteomes" id="UP001152300"/>
    </source>
</evidence>
<dbReference type="Proteomes" id="UP001152300">
    <property type="component" value="Unassembled WGS sequence"/>
</dbReference>